<organism evidence="8 9">
    <name type="scientific">Corynebacterium provencense</name>
    <dbReference type="NCBI Taxonomy" id="1737425"/>
    <lineage>
        <taxon>Bacteria</taxon>
        <taxon>Bacillati</taxon>
        <taxon>Actinomycetota</taxon>
        <taxon>Actinomycetes</taxon>
        <taxon>Mycobacteriales</taxon>
        <taxon>Corynebacteriaceae</taxon>
        <taxon>Corynebacterium</taxon>
    </lineage>
</organism>
<keyword evidence="3" id="KW-0276">Fatty acid metabolism</keyword>
<dbReference type="SUPFAM" id="SSF56801">
    <property type="entry name" value="Acetyl-CoA synthetase-like"/>
    <property type="match status" value="1"/>
</dbReference>
<dbReference type="GO" id="GO:0004467">
    <property type="term" value="F:long-chain fatty acid-CoA ligase activity"/>
    <property type="evidence" value="ECO:0007669"/>
    <property type="project" value="UniProtKB-EC"/>
</dbReference>
<gene>
    <name evidence="8" type="ORF">Csp1_20350</name>
</gene>
<dbReference type="InterPro" id="IPR000873">
    <property type="entry name" value="AMP-dep_synth/lig_dom"/>
</dbReference>
<dbReference type="RefSeq" id="WP_227871022.1">
    <property type="nucleotide sequence ID" value="NZ_CP024988.1"/>
</dbReference>
<keyword evidence="4" id="KW-0443">Lipid metabolism</keyword>
<dbReference type="Proteomes" id="UP000247696">
    <property type="component" value="Chromosome"/>
</dbReference>
<dbReference type="InterPro" id="IPR020845">
    <property type="entry name" value="AMP-binding_CS"/>
</dbReference>
<keyword evidence="2 8" id="KW-0436">Ligase</keyword>
<evidence type="ECO:0000256" key="5">
    <source>
        <dbReference type="SAM" id="MobiDB-lite"/>
    </source>
</evidence>
<dbReference type="KEGG" id="cpre:Csp1_20350"/>
<dbReference type="PANTHER" id="PTHR43859">
    <property type="entry name" value="ACYL-ACTIVATING ENZYME"/>
    <property type="match status" value="1"/>
</dbReference>
<feature type="region of interest" description="Disordered" evidence="5">
    <location>
        <begin position="382"/>
        <end position="405"/>
    </location>
</feature>
<dbReference type="EC" id="6.2.1.3" evidence="8"/>
<evidence type="ECO:0000256" key="2">
    <source>
        <dbReference type="ARBA" id="ARBA00022598"/>
    </source>
</evidence>
<dbReference type="Gene3D" id="3.40.50.12780">
    <property type="entry name" value="N-terminal domain of ligase-like"/>
    <property type="match status" value="1"/>
</dbReference>
<dbReference type="STRING" id="1737425.GCA_900049755_02037"/>
<comment type="similarity">
    <text evidence="1">Belongs to the ATP-dependent AMP-binding enzyme family.</text>
</comment>
<dbReference type="EMBL" id="CP024988">
    <property type="protein sequence ID" value="AWT26800.1"/>
    <property type="molecule type" value="Genomic_DNA"/>
</dbReference>
<dbReference type="AlphaFoldDB" id="A0A2Z3YUC1"/>
<feature type="domain" description="AMP-binding enzyme C-terminal" evidence="7">
    <location>
        <begin position="475"/>
        <end position="564"/>
    </location>
</feature>
<evidence type="ECO:0000313" key="9">
    <source>
        <dbReference type="Proteomes" id="UP000247696"/>
    </source>
</evidence>
<dbReference type="InterPro" id="IPR025110">
    <property type="entry name" value="AMP-bd_C"/>
</dbReference>
<protein>
    <submittedName>
        <fullName evidence="8">Long-chain-fatty-acid--CoA ligase</fullName>
        <ecNumber evidence="8">6.2.1.3</ecNumber>
    </submittedName>
</protein>
<dbReference type="InterPro" id="IPR042099">
    <property type="entry name" value="ANL_N_sf"/>
</dbReference>
<evidence type="ECO:0000259" key="7">
    <source>
        <dbReference type="Pfam" id="PF13193"/>
    </source>
</evidence>
<evidence type="ECO:0000256" key="1">
    <source>
        <dbReference type="ARBA" id="ARBA00006432"/>
    </source>
</evidence>
<evidence type="ECO:0000313" key="8">
    <source>
        <dbReference type="EMBL" id="AWT26800.1"/>
    </source>
</evidence>
<sequence length="581" mass="61807">MTSPARTALTPLRFLERAADVYPCRTACIDGPRRITFSAMREDALTTARALRRRGLRPGDRVGVLARNSYEALLAQFAVPLAGGVLVAVNTRLAPAEVSYICDHAGIRVLFGDSDLVEACRPVLDGSGTVELFVLVPGSDGTVPQTGFSESGPVGGTSTVVTVDDFAAGGVLHPGDPDDDSTFPFAVDDEESPVAVNYTSGTTGRPKGVVYTHRGAYLNALGQVTTQNFTRDTVYLWTLPMFHCSGWCTGWAATAVAATQVALRAVRGAEIWRLIDTEHVTALCGAPTVLTTVVTDPAAHRVRDVSAVTAGAPPGPAVIEACENLGITVTQVYGLTESYGPYTVCEFRPEWAELPASERARLKARQGVPMITSADARVVYPVPQGSAEGTPAGSAEETPLTDVPRDGRTIGEIVLAGNGVMKGYLHDPEATAAAFTDGWMHTGDLAVRHPDGYIQILDRSKDIVISGGENISTIEVEQAVSTHPAVADVAVVGVPDDTWGERLRAFIVLDRETADAAGHDGGHDGWSARLTSSLISHCRKLIAGYKIPRDYRILPELPRTSTGKVRKDALRRRTSGQTATR</sequence>
<dbReference type="Pfam" id="PF13193">
    <property type="entry name" value="AMP-binding_C"/>
    <property type="match status" value="1"/>
</dbReference>
<evidence type="ECO:0000256" key="4">
    <source>
        <dbReference type="ARBA" id="ARBA00023098"/>
    </source>
</evidence>
<dbReference type="PROSITE" id="PS00455">
    <property type="entry name" value="AMP_BINDING"/>
    <property type="match status" value="1"/>
</dbReference>
<name>A0A2Z3YUC1_9CORY</name>
<dbReference type="PANTHER" id="PTHR43859:SF4">
    <property type="entry name" value="BUTANOATE--COA LIGASE AAE1-RELATED"/>
    <property type="match status" value="1"/>
</dbReference>
<evidence type="ECO:0000256" key="3">
    <source>
        <dbReference type="ARBA" id="ARBA00022832"/>
    </source>
</evidence>
<reference evidence="9" key="1">
    <citation type="submission" date="2017-11" db="EMBL/GenBank/DDBJ databases">
        <title>Otitis media/interna in a cat caused by the recently described species Corynebacterium provencense.</title>
        <authorList>
            <person name="Kittl S."/>
            <person name="Brodard I."/>
            <person name="Rychener L."/>
            <person name="Jores J."/>
            <person name="Roosje P."/>
            <person name="Gobeli Brawand S."/>
        </authorList>
    </citation>
    <scope>NUCLEOTIDE SEQUENCE [LARGE SCALE GENOMIC DNA]</scope>
    <source>
        <strain evidence="9">17KM38</strain>
    </source>
</reference>
<feature type="domain" description="AMP-dependent synthetase/ligase" evidence="6">
    <location>
        <begin position="15"/>
        <end position="425"/>
    </location>
</feature>
<keyword evidence="9" id="KW-1185">Reference proteome</keyword>
<proteinExistence type="inferred from homology"/>
<dbReference type="InterPro" id="IPR045851">
    <property type="entry name" value="AMP-bd_C_sf"/>
</dbReference>
<dbReference type="Gene3D" id="3.30.300.30">
    <property type="match status" value="1"/>
</dbReference>
<accession>A0A2Z3YUC1</accession>
<dbReference type="Pfam" id="PF00501">
    <property type="entry name" value="AMP-binding"/>
    <property type="match status" value="1"/>
</dbReference>
<evidence type="ECO:0000259" key="6">
    <source>
        <dbReference type="Pfam" id="PF00501"/>
    </source>
</evidence>